<organism evidence="2 3">
    <name type="scientific">Providencia huashanensis</name>
    <dbReference type="NCBI Taxonomy" id="3037798"/>
    <lineage>
        <taxon>Bacteria</taxon>
        <taxon>Pseudomonadati</taxon>
        <taxon>Pseudomonadota</taxon>
        <taxon>Gammaproteobacteria</taxon>
        <taxon>Enterobacterales</taxon>
        <taxon>Morganellaceae</taxon>
        <taxon>Providencia</taxon>
    </lineage>
</organism>
<reference evidence="2" key="2">
    <citation type="journal article" date="2024" name="Int. J. Antimicrob. Agents">
        <title>Identification of a novel Providencia species showing multi-drug-resistant in three patients with hospital-acquired infection.</title>
        <authorList>
            <person name="Yang W."/>
            <person name="Chen J."/>
            <person name="Yang F."/>
            <person name="Ji P."/>
            <person name="Shen S."/>
            <person name="Yin D."/>
            <person name="Hu F."/>
        </authorList>
    </citation>
    <scope>NUCLEOTIDE SEQUENCE</scope>
    <source>
        <strain evidence="2">CRE-138-0111</strain>
    </source>
</reference>
<feature type="transmembrane region" description="Helical" evidence="1">
    <location>
        <begin position="51"/>
        <end position="70"/>
    </location>
</feature>
<evidence type="ECO:0000256" key="1">
    <source>
        <dbReference type="SAM" id="Phobius"/>
    </source>
</evidence>
<keyword evidence="1" id="KW-0472">Membrane</keyword>
<feature type="transmembrane region" description="Helical" evidence="1">
    <location>
        <begin position="20"/>
        <end position="39"/>
    </location>
</feature>
<sequence>MKYANQYLEKSVRPHWANATFTQKVYLTLFMLWFKIMMARNGAKQQYRKRGLLSVALWASAVGFVVRVITTDVDSWHSLAALFLSCMMLCLIAFATLWTLFTAFILLFNYTLSWWAGWVYPTSHTEAFITIAQVEDENARAAAQAYIMAFSHRTVTQVTIALSMMFAADQEVNAQWVTMLTTWLNTTDVSVRMMVWNVALPLTCLTSLSSLRLTATIWRKLKLPRALKPGWSGCIGRSIPKYI</sequence>
<dbReference type="EMBL" id="JAUQTG010000012">
    <property type="protein sequence ID" value="MDO7858111.1"/>
    <property type="molecule type" value="Genomic_DNA"/>
</dbReference>
<gene>
    <name evidence="2" type="ORF">Q5E86_17555</name>
</gene>
<evidence type="ECO:0000313" key="3">
    <source>
        <dbReference type="Proteomes" id="UP001176478"/>
    </source>
</evidence>
<name>A0ABT9AVY1_9GAMM</name>
<comment type="caution">
    <text evidence="2">The sequence shown here is derived from an EMBL/GenBank/DDBJ whole genome shotgun (WGS) entry which is preliminary data.</text>
</comment>
<accession>A0ABT9AVY1</accession>
<feature type="transmembrane region" description="Helical" evidence="1">
    <location>
        <begin position="82"/>
        <end position="108"/>
    </location>
</feature>
<dbReference type="Proteomes" id="UP001176478">
    <property type="component" value="Unassembled WGS sequence"/>
</dbReference>
<proteinExistence type="predicted"/>
<evidence type="ECO:0000313" key="2">
    <source>
        <dbReference type="EMBL" id="MDO7858111.1"/>
    </source>
</evidence>
<protein>
    <submittedName>
        <fullName evidence="2">Uncharacterized protein</fullName>
    </submittedName>
</protein>
<keyword evidence="1" id="KW-1133">Transmembrane helix</keyword>
<reference evidence="2" key="1">
    <citation type="submission" date="2023-07" db="EMBL/GenBank/DDBJ databases">
        <authorList>
            <person name="Yang W."/>
            <person name="Chen J."/>
            <person name="Ji P."/>
            <person name="Hu F."/>
        </authorList>
    </citation>
    <scope>NUCLEOTIDE SEQUENCE</scope>
    <source>
        <strain evidence="2">CRE-138-0111</strain>
    </source>
</reference>
<keyword evidence="1" id="KW-0812">Transmembrane</keyword>
<keyword evidence="3" id="KW-1185">Reference proteome</keyword>